<evidence type="ECO:0000313" key="2">
    <source>
        <dbReference type="EMBL" id="OJI89645.1"/>
    </source>
</evidence>
<dbReference type="AlphaFoldDB" id="A0A1L9NK34"/>
<evidence type="ECO:0000313" key="3">
    <source>
        <dbReference type="Proteomes" id="UP000184304"/>
    </source>
</evidence>
<dbReference type="EMBL" id="KV878177">
    <property type="protein sequence ID" value="OJI89645.1"/>
    <property type="molecule type" value="Genomic_DNA"/>
</dbReference>
<dbReference type="Proteomes" id="UP000184304">
    <property type="component" value="Unassembled WGS sequence"/>
</dbReference>
<dbReference type="OMA" id="ECICDIC"/>
<feature type="compositionally biased region" description="Acidic residues" evidence="1">
    <location>
        <begin position="114"/>
        <end position="141"/>
    </location>
</feature>
<feature type="region of interest" description="Disordered" evidence="1">
    <location>
        <begin position="16"/>
        <end position="50"/>
    </location>
</feature>
<sequence length="272" mass="30612">MLSNNPILTCYTRESFNSGWASGSSQHGGSEAKRRSGYVPPYMRSRITPDVRRRLDDEWVLLKEKLFGSSEGTAELSDDPKEKDESDDEASPDNPSNNMPSAESSCDPGLSEDSPYEGEWSDDERSDDGLLDDPSLNDEPPDNSSSQSHGFWECICDICSKVWDGIKIGFQKVFDAIKSACAWLWDIILSEAGSWVEKHLNNFLSMITQYIYGFQSVKLWGICPFGLSGLLEFIILFIECNELVNLERTICGGFNMSLIIKSNFPFHDRQKK</sequence>
<reference evidence="3" key="1">
    <citation type="journal article" date="2017" name="Genome Biol.">
        <title>Comparative genomics reveals high biological diversity and specific adaptations in the industrially and medically important fungal genus Aspergillus.</title>
        <authorList>
            <person name="de Vries R.P."/>
            <person name="Riley R."/>
            <person name="Wiebenga A."/>
            <person name="Aguilar-Osorio G."/>
            <person name="Amillis S."/>
            <person name="Uchima C.A."/>
            <person name="Anderluh G."/>
            <person name="Asadollahi M."/>
            <person name="Askin M."/>
            <person name="Barry K."/>
            <person name="Battaglia E."/>
            <person name="Bayram O."/>
            <person name="Benocci T."/>
            <person name="Braus-Stromeyer S.A."/>
            <person name="Caldana C."/>
            <person name="Canovas D."/>
            <person name="Cerqueira G.C."/>
            <person name="Chen F."/>
            <person name="Chen W."/>
            <person name="Choi C."/>
            <person name="Clum A."/>
            <person name="Dos Santos R.A."/>
            <person name="Damasio A.R."/>
            <person name="Diallinas G."/>
            <person name="Emri T."/>
            <person name="Fekete E."/>
            <person name="Flipphi M."/>
            <person name="Freyberg S."/>
            <person name="Gallo A."/>
            <person name="Gournas C."/>
            <person name="Habgood R."/>
            <person name="Hainaut M."/>
            <person name="Harispe M.L."/>
            <person name="Henrissat B."/>
            <person name="Hilden K.S."/>
            <person name="Hope R."/>
            <person name="Hossain A."/>
            <person name="Karabika E."/>
            <person name="Karaffa L."/>
            <person name="Karanyi Z."/>
            <person name="Krasevec N."/>
            <person name="Kuo A."/>
            <person name="Kusch H."/>
            <person name="LaButti K."/>
            <person name="Lagendijk E.L."/>
            <person name="Lapidus A."/>
            <person name="Levasseur A."/>
            <person name="Lindquist E."/>
            <person name="Lipzen A."/>
            <person name="Logrieco A.F."/>
            <person name="MacCabe A."/>
            <person name="Maekelae M.R."/>
            <person name="Malavazi I."/>
            <person name="Melin P."/>
            <person name="Meyer V."/>
            <person name="Mielnichuk N."/>
            <person name="Miskei M."/>
            <person name="Molnar A.P."/>
            <person name="Mule G."/>
            <person name="Ngan C.Y."/>
            <person name="Orejas M."/>
            <person name="Orosz E."/>
            <person name="Ouedraogo J.P."/>
            <person name="Overkamp K.M."/>
            <person name="Park H.-S."/>
            <person name="Perrone G."/>
            <person name="Piumi F."/>
            <person name="Punt P.J."/>
            <person name="Ram A.F."/>
            <person name="Ramon A."/>
            <person name="Rauscher S."/>
            <person name="Record E."/>
            <person name="Riano-Pachon D.M."/>
            <person name="Robert V."/>
            <person name="Roehrig J."/>
            <person name="Ruller R."/>
            <person name="Salamov A."/>
            <person name="Salih N.S."/>
            <person name="Samson R.A."/>
            <person name="Sandor E."/>
            <person name="Sanguinetti M."/>
            <person name="Schuetze T."/>
            <person name="Sepcic K."/>
            <person name="Shelest E."/>
            <person name="Sherlock G."/>
            <person name="Sophianopoulou V."/>
            <person name="Squina F.M."/>
            <person name="Sun H."/>
            <person name="Susca A."/>
            <person name="Todd R.B."/>
            <person name="Tsang A."/>
            <person name="Unkles S.E."/>
            <person name="van de Wiele N."/>
            <person name="van Rossen-Uffink D."/>
            <person name="Oliveira J.V."/>
            <person name="Vesth T.C."/>
            <person name="Visser J."/>
            <person name="Yu J.-H."/>
            <person name="Zhou M."/>
            <person name="Andersen M.R."/>
            <person name="Archer D.B."/>
            <person name="Baker S.E."/>
            <person name="Benoit I."/>
            <person name="Brakhage A.A."/>
            <person name="Braus G.H."/>
            <person name="Fischer R."/>
            <person name="Frisvad J.C."/>
            <person name="Goldman G.H."/>
            <person name="Houbraken J."/>
            <person name="Oakley B."/>
            <person name="Pocsi I."/>
            <person name="Scazzocchio C."/>
            <person name="Seiboth B."/>
            <person name="vanKuyk P.A."/>
            <person name="Wortman J."/>
            <person name="Dyer P.S."/>
            <person name="Grigoriev I.V."/>
        </authorList>
    </citation>
    <scope>NUCLEOTIDE SEQUENCE [LARGE SCALE GENOMIC DNA]</scope>
    <source>
        <strain evidence="3">CBS 134.48</strain>
    </source>
</reference>
<organism evidence="2 3">
    <name type="scientific">Aspergillus tubingensis (strain CBS 134.48)</name>
    <dbReference type="NCBI Taxonomy" id="767770"/>
    <lineage>
        <taxon>Eukaryota</taxon>
        <taxon>Fungi</taxon>
        <taxon>Dikarya</taxon>
        <taxon>Ascomycota</taxon>
        <taxon>Pezizomycotina</taxon>
        <taxon>Eurotiomycetes</taxon>
        <taxon>Eurotiomycetidae</taxon>
        <taxon>Eurotiales</taxon>
        <taxon>Aspergillaceae</taxon>
        <taxon>Aspergillus</taxon>
        <taxon>Aspergillus subgen. Circumdati</taxon>
    </lineage>
</organism>
<dbReference type="OrthoDB" id="4389518at2759"/>
<feature type="compositionally biased region" description="Polar residues" evidence="1">
    <location>
        <begin position="94"/>
        <end position="104"/>
    </location>
</feature>
<feature type="region of interest" description="Disordered" evidence="1">
    <location>
        <begin position="70"/>
        <end position="148"/>
    </location>
</feature>
<name>A0A1L9NK34_ASPTC</name>
<feature type="compositionally biased region" description="Polar residues" evidence="1">
    <location>
        <begin position="16"/>
        <end position="28"/>
    </location>
</feature>
<accession>A0A1L9NK34</accession>
<dbReference type="VEuPathDB" id="FungiDB:ASPTUDRAFT_917683"/>
<evidence type="ECO:0000256" key="1">
    <source>
        <dbReference type="SAM" id="MobiDB-lite"/>
    </source>
</evidence>
<proteinExistence type="predicted"/>
<keyword evidence="3" id="KW-1185">Reference proteome</keyword>
<gene>
    <name evidence="2" type="ORF">ASPTUDRAFT_917683</name>
</gene>
<protein>
    <submittedName>
        <fullName evidence="2">Uncharacterized protein</fullName>
    </submittedName>
</protein>